<name>A0A1G9ZD62_9ACTO</name>
<feature type="transmembrane region" description="Helical" evidence="1">
    <location>
        <begin position="419"/>
        <end position="443"/>
    </location>
</feature>
<keyword evidence="3" id="KW-1185">Reference proteome</keyword>
<keyword evidence="1" id="KW-0812">Transmembrane</keyword>
<protein>
    <submittedName>
        <fullName evidence="2">Uncharacterized protein</fullName>
    </submittedName>
</protein>
<dbReference type="EMBL" id="FNIM01000001">
    <property type="protein sequence ID" value="SDN18881.1"/>
    <property type="molecule type" value="Genomic_DNA"/>
</dbReference>
<dbReference type="AlphaFoldDB" id="A0A1G9ZD62"/>
<keyword evidence="1" id="KW-0472">Membrane</keyword>
<keyword evidence="1" id="KW-1133">Transmembrane helix</keyword>
<sequence>MTAARPGSRQHASRLVAVLLAARLRSLRHKVGGLLTHWPIRLACVGVVLVSARLLWILAAPPSARTPAIPDGVLQNVLGVLLIGALTVWGCHSLTRAPVILNTGDIGVVDSGSLIRVSLTAGVLARLPAPAIGGLYLSAVLVGLAPAQWASLDSRLRLWAVLAALGAWMTSARLACGCATWAFPRTRPLLTLAWWSPAAVLACSVLARVPEQGVGALHVLGRVFILLTGHWLSAMLLAAATAVTYAVVMVLAPRLTPLWAAPAYQLAAILDLAESRDASAALALMRPARARSGRMPGFVQGAAAFAVRQWWETKRRHTWRAFVFEALAAYAAGRLVGWLLPEWWPLAFLIMGGLAASSCTLDGALAEARYPPFAAASSTRRSALEVGAWSCLLPASQAWAICLLTIFGGTHARVSEQTVGIALGCALTWPVIAAACSVSAALLSIRGVSNRLSGGVGGLSALGGPLTFAVGLGTSSLAPGHVAFAAQFGAAALVSWALLHIALASWSGSRYTVRIESRTTDTDLVNAINSPAETEE</sequence>
<feature type="transmembrane region" description="Helical" evidence="1">
    <location>
        <begin position="321"/>
        <end position="340"/>
    </location>
</feature>
<feature type="transmembrane region" description="Helical" evidence="1">
    <location>
        <begin position="346"/>
        <end position="365"/>
    </location>
</feature>
<feature type="transmembrane region" description="Helical" evidence="1">
    <location>
        <begin position="127"/>
        <end position="147"/>
    </location>
</feature>
<organism evidence="2 3">
    <name type="scientific">Actinomyces ruminicola</name>
    <dbReference type="NCBI Taxonomy" id="332524"/>
    <lineage>
        <taxon>Bacteria</taxon>
        <taxon>Bacillati</taxon>
        <taxon>Actinomycetota</taxon>
        <taxon>Actinomycetes</taxon>
        <taxon>Actinomycetales</taxon>
        <taxon>Actinomycetaceae</taxon>
        <taxon>Actinomyces</taxon>
    </lineage>
</organism>
<proteinExistence type="predicted"/>
<reference evidence="3" key="1">
    <citation type="submission" date="2016-10" db="EMBL/GenBank/DDBJ databases">
        <authorList>
            <person name="Varghese N."/>
            <person name="Submissions S."/>
        </authorList>
    </citation>
    <scope>NUCLEOTIDE SEQUENCE [LARGE SCALE GENOMIC DNA]</scope>
    <source>
        <strain evidence="3">DSM 27982</strain>
    </source>
</reference>
<feature type="transmembrane region" description="Helical" evidence="1">
    <location>
        <begin position="219"/>
        <end position="252"/>
    </location>
</feature>
<feature type="transmembrane region" description="Helical" evidence="1">
    <location>
        <begin position="455"/>
        <end position="478"/>
    </location>
</feature>
<dbReference type="STRING" id="332524.SAMN04487766_103126"/>
<dbReference type="RefSeq" id="WP_143013661.1">
    <property type="nucleotide sequence ID" value="NZ_FNIM01000001.1"/>
</dbReference>
<evidence type="ECO:0000313" key="2">
    <source>
        <dbReference type="EMBL" id="SDN18881.1"/>
    </source>
</evidence>
<feature type="transmembrane region" description="Helical" evidence="1">
    <location>
        <begin position="159"/>
        <end position="183"/>
    </location>
</feature>
<feature type="transmembrane region" description="Helical" evidence="1">
    <location>
        <begin position="38"/>
        <end position="60"/>
    </location>
</feature>
<feature type="transmembrane region" description="Helical" evidence="1">
    <location>
        <begin position="72"/>
        <end position="90"/>
    </location>
</feature>
<evidence type="ECO:0000256" key="1">
    <source>
        <dbReference type="SAM" id="Phobius"/>
    </source>
</evidence>
<accession>A0A1G9ZD62</accession>
<gene>
    <name evidence="2" type="ORF">SAMN05216355_101125</name>
</gene>
<feature type="transmembrane region" description="Helical" evidence="1">
    <location>
        <begin position="484"/>
        <end position="506"/>
    </location>
</feature>
<feature type="transmembrane region" description="Helical" evidence="1">
    <location>
        <begin position="189"/>
        <end position="207"/>
    </location>
</feature>
<dbReference type="Proteomes" id="UP000198541">
    <property type="component" value="Unassembled WGS sequence"/>
</dbReference>
<evidence type="ECO:0000313" key="3">
    <source>
        <dbReference type="Proteomes" id="UP000198541"/>
    </source>
</evidence>
<feature type="transmembrane region" description="Helical" evidence="1">
    <location>
        <begin position="386"/>
        <end position="407"/>
    </location>
</feature>